<protein>
    <submittedName>
        <fullName evidence="2">Uncharacterized protein</fullName>
    </submittedName>
</protein>
<evidence type="ECO:0000313" key="2">
    <source>
        <dbReference type="EMBL" id="SHF71290.1"/>
    </source>
</evidence>
<dbReference type="EMBL" id="FQVE01000003">
    <property type="protein sequence ID" value="SHF71290.1"/>
    <property type="molecule type" value="Genomic_DNA"/>
</dbReference>
<feature type="transmembrane region" description="Helical" evidence="1">
    <location>
        <begin position="60"/>
        <end position="83"/>
    </location>
</feature>
<accession>A0A1M5DWI3</accession>
<sequence>MLRHEKKYIVKLNGSLTHAVLFFYNSLFLSPLYNIEYHVCYNGVYNPLRPLRLSEKHKFYYIHFGLVWAGSPGIGGISSFTVIKKTV</sequence>
<organism evidence="2 3">
    <name type="scientific">Chryseobacterium vrystaatense</name>
    <dbReference type="NCBI Taxonomy" id="307480"/>
    <lineage>
        <taxon>Bacteria</taxon>
        <taxon>Pseudomonadati</taxon>
        <taxon>Bacteroidota</taxon>
        <taxon>Flavobacteriia</taxon>
        <taxon>Flavobacteriales</taxon>
        <taxon>Weeksellaceae</taxon>
        <taxon>Chryseobacterium group</taxon>
        <taxon>Chryseobacterium</taxon>
    </lineage>
</organism>
<evidence type="ECO:0000313" key="3">
    <source>
        <dbReference type="Proteomes" id="UP000184108"/>
    </source>
</evidence>
<proteinExistence type="predicted"/>
<keyword evidence="1" id="KW-0472">Membrane</keyword>
<name>A0A1M5DWI3_9FLAO</name>
<keyword evidence="1" id="KW-1133">Transmembrane helix</keyword>
<reference evidence="3" key="1">
    <citation type="submission" date="2016-11" db="EMBL/GenBank/DDBJ databases">
        <authorList>
            <person name="Varghese N."/>
            <person name="Submissions S."/>
        </authorList>
    </citation>
    <scope>NUCLEOTIDE SEQUENCE [LARGE SCALE GENOMIC DNA]</scope>
    <source>
        <strain evidence="3">YR203</strain>
    </source>
</reference>
<dbReference type="RefSeq" id="WP_073174145.1">
    <property type="nucleotide sequence ID" value="NZ_FQVE01000003.1"/>
</dbReference>
<dbReference type="Proteomes" id="UP000184108">
    <property type="component" value="Unassembled WGS sequence"/>
</dbReference>
<feature type="transmembrane region" description="Helical" evidence="1">
    <location>
        <begin position="12"/>
        <end position="33"/>
    </location>
</feature>
<evidence type="ECO:0000256" key="1">
    <source>
        <dbReference type="SAM" id="Phobius"/>
    </source>
</evidence>
<dbReference type="AlphaFoldDB" id="A0A1M5DWI3"/>
<keyword evidence="1" id="KW-0812">Transmembrane</keyword>
<gene>
    <name evidence="2" type="ORF">SAMN02787073_2738</name>
</gene>